<evidence type="ECO:0000256" key="4">
    <source>
        <dbReference type="ARBA" id="ARBA00023125"/>
    </source>
</evidence>
<evidence type="ECO:0000256" key="3">
    <source>
        <dbReference type="ARBA" id="ARBA00023015"/>
    </source>
</evidence>
<gene>
    <name evidence="11" type="ORF">VitviT2T_024340</name>
</gene>
<dbReference type="SMART" id="SM00380">
    <property type="entry name" value="AP2"/>
    <property type="match status" value="1"/>
</dbReference>
<dbReference type="PANTHER" id="PTHR31190">
    <property type="entry name" value="DNA-BINDING DOMAIN"/>
    <property type="match status" value="1"/>
</dbReference>
<dbReference type="PRINTS" id="PR00367">
    <property type="entry name" value="ETHRSPELEMNT"/>
</dbReference>
<dbReference type="InterPro" id="IPR001471">
    <property type="entry name" value="AP2/ERF_dom"/>
</dbReference>
<keyword evidence="3" id="KW-0805">Transcription regulation</keyword>
<keyword evidence="4" id="KW-0238">DNA-binding</keyword>
<evidence type="ECO:0000313" key="12">
    <source>
        <dbReference type="Proteomes" id="UP001227230"/>
    </source>
</evidence>
<evidence type="ECO:0000256" key="2">
    <source>
        <dbReference type="ARBA" id="ARBA00022745"/>
    </source>
</evidence>
<dbReference type="Proteomes" id="UP001227230">
    <property type="component" value="Chromosome 16"/>
</dbReference>
<evidence type="ECO:0000256" key="9">
    <source>
        <dbReference type="SAM" id="MobiDB-lite"/>
    </source>
</evidence>
<reference evidence="11 12" key="1">
    <citation type="journal article" date="2023" name="Hortic Res">
        <title>The complete reference genome for grapevine (Vitis vinifera L.) genetics and breeding.</title>
        <authorList>
            <person name="Shi X."/>
            <person name="Cao S."/>
            <person name="Wang X."/>
            <person name="Huang S."/>
            <person name="Wang Y."/>
            <person name="Liu Z."/>
            <person name="Liu W."/>
            <person name="Leng X."/>
            <person name="Peng Y."/>
            <person name="Wang N."/>
            <person name="Wang Y."/>
            <person name="Ma Z."/>
            <person name="Xu X."/>
            <person name="Zhang F."/>
            <person name="Xue H."/>
            <person name="Zhong H."/>
            <person name="Wang Y."/>
            <person name="Zhang K."/>
            <person name="Velt A."/>
            <person name="Avia K."/>
            <person name="Holtgrawe D."/>
            <person name="Grimplet J."/>
            <person name="Matus J.T."/>
            <person name="Ware D."/>
            <person name="Wu X."/>
            <person name="Wang H."/>
            <person name="Liu C."/>
            <person name="Fang Y."/>
            <person name="Rustenholz C."/>
            <person name="Cheng Z."/>
            <person name="Xiao H."/>
            <person name="Zhou Y."/>
        </authorList>
    </citation>
    <scope>NUCLEOTIDE SEQUENCE [LARGE SCALE GENOMIC DNA]</scope>
    <source>
        <strain evidence="12">cv. Pinot noir / PN40024</strain>
        <tissue evidence="11">Leaf</tissue>
    </source>
</reference>
<dbReference type="InterPro" id="IPR044808">
    <property type="entry name" value="ERF_plant"/>
</dbReference>
<organism evidence="11 12">
    <name type="scientific">Vitis vinifera</name>
    <name type="common">Grape</name>
    <dbReference type="NCBI Taxonomy" id="29760"/>
    <lineage>
        <taxon>Eukaryota</taxon>
        <taxon>Viridiplantae</taxon>
        <taxon>Streptophyta</taxon>
        <taxon>Embryophyta</taxon>
        <taxon>Tracheophyta</taxon>
        <taxon>Spermatophyta</taxon>
        <taxon>Magnoliopsida</taxon>
        <taxon>eudicotyledons</taxon>
        <taxon>Gunneridae</taxon>
        <taxon>Pentapetalae</taxon>
        <taxon>rosids</taxon>
        <taxon>Vitales</taxon>
        <taxon>Vitaceae</taxon>
        <taxon>Viteae</taxon>
        <taxon>Vitis</taxon>
    </lineage>
</organism>
<dbReference type="SUPFAM" id="SSF54171">
    <property type="entry name" value="DNA-binding domain"/>
    <property type="match status" value="1"/>
</dbReference>
<dbReference type="InterPro" id="IPR036955">
    <property type="entry name" value="AP2/ERF_dom_sf"/>
</dbReference>
<dbReference type="InterPro" id="IPR016177">
    <property type="entry name" value="DNA-bd_dom_sf"/>
</dbReference>
<evidence type="ECO:0000256" key="6">
    <source>
        <dbReference type="ARBA" id="ARBA00023163"/>
    </source>
</evidence>
<feature type="compositionally biased region" description="Polar residues" evidence="9">
    <location>
        <begin position="127"/>
        <end position="138"/>
    </location>
</feature>
<accession>A0ABY9DFE3</accession>
<evidence type="ECO:0000256" key="8">
    <source>
        <dbReference type="ARBA" id="ARBA00024343"/>
    </source>
</evidence>
<evidence type="ECO:0000256" key="5">
    <source>
        <dbReference type="ARBA" id="ARBA00023159"/>
    </source>
</evidence>
<proteinExistence type="inferred from homology"/>
<dbReference type="PANTHER" id="PTHR31190:SF499">
    <property type="entry name" value="ETHYLENE-RESPONSIVE TRANSCRIPTION FACTOR ERF105"/>
    <property type="match status" value="1"/>
</dbReference>
<dbReference type="PROSITE" id="PS51032">
    <property type="entry name" value="AP2_ERF"/>
    <property type="match status" value="1"/>
</dbReference>
<evidence type="ECO:0000256" key="7">
    <source>
        <dbReference type="ARBA" id="ARBA00023242"/>
    </source>
</evidence>
<evidence type="ECO:0000313" key="11">
    <source>
        <dbReference type="EMBL" id="WKA06443.1"/>
    </source>
</evidence>
<keyword evidence="6" id="KW-0804">Transcription</keyword>
<comment type="similarity">
    <text evidence="8">Belongs to the AP2/ERF transcription factor family. ERF subfamily.</text>
</comment>
<protein>
    <recommendedName>
        <fullName evidence="10">AP2/ERF domain-containing protein</fullName>
    </recommendedName>
</protein>
<keyword evidence="2" id="KW-0936">Ethylene signaling pathway</keyword>
<keyword evidence="7" id="KW-0539">Nucleus</keyword>
<dbReference type="Gene3D" id="3.30.730.10">
    <property type="entry name" value="AP2/ERF domain"/>
    <property type="match status" value="1"/>
</dbReference>
<keyword evidence="12" id="KW-1185">Reference proteome</keyword>
<comment type="subcellular location">
    <subcellularLocation>
        <location evidence="1">Nucleus</location>
    </subcellularLocation>
</comment>
<evidence type="ECO:0000256" key="1">
    <source>
        <dbReference type="ARBA" id="ARBA00004123"/>
    </source>
</evidence>
<feature type="region of interest" description="Disordered" evidence="9">
    <location>
        <begin position="125"/>
        <end position="162"/>
    </location>
</feature>
<evidence type="ECO:0000259" key="10">
    <source>
        <dbReference type="PROSITE" id="PS51032"/>
    </source>
</evidence>
<keyword evidence="5" id="KW-0010">Activator</keyword>
<dbReference type="EMBL" id="CP126663">
    <property type="protein sequence ID" value="WKA06443.1"/>
    <property type="molecule type" value="Genomic_DNA"/>
</dbReference>
<feature type="domain" description="AP2/ERF" evidence="10">
    <location>
        <begin position="166"/>
        <end position="224"/>
    </location>
</feature>
<dbReference type="CDD" id="cd00018">
    <property type="entry name" value="AP2"/>
    <property type="match status" value="1"/>
</dbReference>
<sequence length="247" mass="26986">MPSLTIKVEFDILTNPILKIPTLTCANILAFITLRGSSVGSALSLLPNGHQFEFPQGHWRFTRSLTSGPCGISRDTCEASQASTSESSVSTSHIVQVSDYLKPNEHENDSFFLHRSTSAPSGAFQFETKSQKTSTLSQRRPPLSISVPPPPTSQPSSAPVAGEIRHYRGVRRRPWGKFAAEIRDSNRRGSRVCLGTFETAIEAARAYDRAAFKMRGSKAILNFPLEAGNWSGSDPPATSGREIVRPK</sequence>
<dbReference type="Pfam" id="PF00847">
    <property type="entry name" value="AP2"/>
    <property type="match status" value="1"/>
</dbReference>
<feature type="region of interest" description="Disordered" evidence="9">
    <location>
        <begin position="227"/>
        <end position="247"/>
    </location>
</feature>
<name>A0ABY9DFE3_VITVI</name>